<accession>A0A653A7B5</accession>
<dbReference type="AlphaFoldDB" id="A0A653A7B5"/>
<dbReference type="EMBL" id="UPXX01000027">
    <property type="protein sequence ID" value="VBB43848.1"/>
    <property type="molecule type" value="Genomic_DNA"/>
</dbReference>
<protein>
    <recommendedName>
        <fullName evidence="2">DUF4177 domain-containing protein</fullName>
    </recommendedName>
</protein>
<organism evidence="1">
    <name type="scientific">Uncultured Desulfatiglans sp</name>
    <dbReference type="NCBI Taxonomy" id="1748965"/>
    <lineage>
        <taxon>Bacteria</taxon>
        <taxon>Pseudomonadati</taxon>
        <taxon>Thermodesulfobacteriota</taxon>
        <taxon>Desulfobacteria</taxon>
        <taxon>Desulfatiglandales</taxon>
        <taxon>Desulfatiglandaceae</taxon>
        <taxon>Desulfatiglans</taxon>
        <taxon>environmental samples</taxon>
    </lineage>
</organism>
<evidence type="ECO:0008006" key="2">
    <source>
        <dbReference type="Google" id="ProtNLM"/>
    </source>
</evidence>
<reference evidence="1" key="1">
    <citation type="submission" date="2018-07" db="EMBL/GenBank/DDBJ databases">
        <authorList>
            <consortium name="Genoscope - CEA"/>
            <person name="William W."/>
        </authorList>
    </citation>
    <scope>NUCLEOTIDE SEQUENCE</scope>
    <source>
        <strain evidence="1">IK1</strain>
    </source>
</reference>
<name>A0A653A7B5_UNCDX</name>
<gene>
    <name evidence="1" type="ORF">TRIP_B330038</name>
</gene>
<evidence type="ECO:0000313" key="1">
    <source>
        <dbReference type="EMBL" id="VBB43848.1"/>
    </source>
</evidence>
<sequence length="72" mass="8264">MFEYRITRHTESDFNRVTYFCSEKGECRLEDVSDSQTSALSAMLNERGADGWELVQLLFGKGGLLAVWKRTI</sequence>
<proteinExistence type="predicted"/>